<dbReference type="InterPro" id="IPR047057">
    <property type="entry name" value="MerR_fam"/>
</dbReference>
<dbReference type="Pfam" id="PF13411">
    <property type="entry name" value="MerR_1"/>
    <property type="match status" value="1"/>
</dbReference>
<dbReference type="GO" id="GO:0003677">
    <property type="term" value="F:DNA binding"/>
    <property type="evidence" value="ECO:0007669"/>
    <property type="project" value="UniProtKB-KW"/>
</dbReference>
<dbReference type="PROSITE" id="PS50937">
    <property type="entry name" value="HTH_MERR_2"/>
    <property type="match status" value="1"/>
</dbReference>
<feature type="region of interest" description="Disordered" evidence="2">
    <location>
        <begin position="271"/>
        <end position="351"/>
    </location>
</feature>
<dbReference type="InterPro" id="IPR009061">
    <property type="entry name" value="DNA-bd_dom_put_sf"/>
</dbReference>
<proteinExistence type="predicted"/>
<dbReference type="PANTHER" id="PTHR30204">
    <property type="entry name" value="REDOX-CYCLING DRUG-SENSING TRANSCRIPTIONAL ACTIVATOR SOXR"/>
    <property type="match status" value="1"/>
</dbReference>
<dbReference type="EMBL" id="CP023691">
    <property type="protein sequence ID" value="QEV53640.1"/>
    <property type="molecule type" value="Genomic_DNA"/>
</dbReference>
<evidence type="ECO:0000256" key="2">
    <source>
        <dbReference type="SAM" id="MobiDB-lite"/>
    </source>
</evidence>
<dbReference type="CDD" id="cd04778">
    <property type="entry name" value="HTH_MerR-like_sg2"/>
    <property type="match status" value="1"/>
</dbReference>
<dbReference type="Gene3D" id="1.10.1660.10">
    <property type="match status" value="1"/>
</dbReference>
<gene>
    <name evidence="4" type="ORF">CP981_20020</name>
</gene>
<dbReference type="SUPFAM" id="SSF46955">
    <property type="entry name" value="Putative DNA-binding domain"/>
    <property type="match status" value="1"/>
</dbReference>
<dbReference type="Proteomes" id="UP000325458">
    <property type="component" value="Chromosome"/>
</dbReference>
<dbReference type="PANTHER" id="PTHR30204:SF93">
    <property type="entry name" value="HTH MERR-TYPE DOMAIN-CONTAINING PROTEIN"/>
    <property type="match status" value="1"/>
</dbReference>
<protein>
    <submittedName>
        <fullName evidence="4">MerR family transcriptional regulator</fullName>
    </submittedName>
</protein>
<dbReference type="KEGG" id="spla:CP981_20020"/>
<dbReference type="InterPro" id="IPR000551">
    <property type="entry name" value="MerR-type_HTH_dom"/>
</dbReference>
<feature type="compositionally biased region" description="Pro residues" evidence="2">
    <location>
        <begin position="326"/>
        <end position="336"/>
    </location>
</feature>
<dbReference type="SMART" id="SM00422">
    <property type="entry name" value="HTH_MERR"/>
    <property type="match status" value="1"/>
</dbReference>
<feature type="region of interest" description="Disordered" evidence="2">
    <location>
        <begin position="398"/>
        <end position="427"/>
    </location>
</feature>
<reference evidence="4 5" key="1">
    <citation type="submission" date="2017-09" db="EMBL/GenBank/DDBJ databases">
        <authorList>
            <person name="Lee N."/>
            <person name="Cho B.-K."/>
        </authorList>
    </citation>
    <scope>NUCLEOTIDE SEQUENCE [LARGE SCALE GENOMIC DNA]</scope>
    <source>
        <strain evidence="4 5">ATCC 23948</strain>
    </source>
</reference>
<feature type="compositionally biased region" description="Low complexity" evidence="2">
    <location>
        <begin position="337"/>
        <end position="351"/>
    </location>
</feature>
<evidence type="ECO:0000313" key="4">
    <source>
        <dbReference type="EMBL" id="QEV53640.1"/>
    </source>
</evidence>
<name>A0AAE6TNN0_STRPT</name>
<feature type="compositionally biased region" description="Gly residues" evidence="2">
    <location>
        <begin position="285"/>
        <end position="313"/>
    </location>
</feature>
<dbReference type="GO" id="GO:0003700">
    <property type="term" value="F:DNA-binding transcription factor activity"/>
    <property type="evidence" value="ECO:0007669"/>
    <property type="project" value="InterPro"/>
</dbReference>
<accession>A0AAE6TNN0</accession>
<evidence type="ECO:0000259" key="3">
    <source>
        <dbReference type="PROSITE" id="PS50937"/>
    </source>
</evidence>
<keyword evidence="1" id="KW-0238">DNA-binding</keyword>
<evidence type="ECO:0000256" key="1">
    <source>
        <dbReference type="ARBA" id="ARBA00023125"/>
    </source>
</evidence>
<sequence length="427" mass="43852">MGHVAGRLVARGHLVRSTAVTEQPPTGETRTAEYRIEDLAHLSGATVRTIRAYQDRGLLPRPERRGRANVYGDAHLARLRQIADLLDRGYTLASIKELLEAWDAGRDLGGVLGLVAEIDGPWTDEEASRVSRTELYAAFGGSPDETALAEAVELGVLERIPGRDDEFLVPSPQELAVAAELHSAGVPLTAISRHLREVRGQVEHIAARFLDFTTEHVFQQFLDHPPTEAEAAEAATLVRRLRPLAQQTIDAELARAMRTLATRYLRHHLSEALPTETRRSTGTAAGAGAGAAAGAGAGPGAGAAAGAEPGAGAGSVPTPRAASGLPPAPLPAPGPVADPRTAAAPAPAPTAGPETVLLPAGAVQAVRDLVGTENTAAFIAAAAHREVQARTMDALVAGDTGPSTSTSSPTGAGTGCGTASAGDAGST</sequence>
<organism evidence="4 5">
    <name type="scientific">Streptomyces platensis</name>
    <dbReference type="NCBI Taxonomy" id="58346"/>
    <lineage>
        <taxon>Bacteria</taxon>
        <taxon>Bacillati</taxon>
        <taxon>Actinomycetota</taxon>
        <taxon>Actinomycetes</taxon>
        <taxon>Kitasatosporales</taxon>
        <taxon>Streptomycetaceae</taxon>
        <taxon>Streptomyces</taxon>
    </lineage>
</organism>
<dbReference type="AlphaFoldDB" id="A0AAE6TNN0"/>
<feature type="domain" description="HTH merR-type" evidence="3">
    <location>
        <begin position="33"/>
        <end position="101"/>
    </location>
</feature>
<evidence type="ECO:0000313" key="5">
    <source>
        <dbReference type="Proteomes" id="UP000325458"/>
    </source>
</evidence>